<protein>
    <submittedName>
        <fullName evidence="6">MBL fold metallo-hydrolase</fullName>
    </submittedName>
</protein>
<evidence type="ECO:0000313" key="6">
    <source>
        <dbReference type="EMBL" id="UTF55837.1"/>
    </source>
</evidence>
<dbReference type="GeneID" id="73292451"/>
<evidence type="ECO:0000259" key="4">
    <source>
        <dbReference type="SMART" id="SM00849"/>
    </source>
</evidence>
<dbReference type="GO" id="GO:0016787">
    <property type="term" value="F:hydrolase activity"/>
    <property type="evidence" value="ECO:0007669"/>
    <property type="project" value="UniProtKB-KW"/>
</dbReference>
<feature type="domain" description="Beta-Casp" evidence="5">
    <location>
        <begin position="273"/>
        <end position="405"/>
    </location>
</feature>
<dbReference type="InterPro" id="IPR010995">
    <property type="entry name" value="DNA_repair_Rad51/TF_NusA_a-hlx"/>
</dbReference>
<sequence length="689" mass="75356">MSHQRTLKQSEEGSTATNDGSLVDQPLVVTPLGGAREVGRSCYHVQTPELDFLVDCGLNQGSGGQFPKLREIDEGQIDAVFLTHAHIDHSGGLPVLEHRGLLAADAPLITTRPTTALCHTLLHDSINIHEEQARQQGRKQQFTRDDVHDVLERFKPHRYGTHTLSRDLPRIDTLADIEYKLGGAGHLLGSAWLAIEYGGRRVVFSGDIGGRSAHLPDWEAPPPADTLFLESTYGDRQQHRSLKSARNQLYQETLDAVKNGIPVLIPTFAVGRAQEVMQIFRERFPHEPDDVQEKLEVIYDGMARDATAAYHAYSIGEFVNEKINNWRMNAQDNEPFLPDCAWYPENNSERAPILDGDSAPIIVAPSGMLTGGTSPLYLTALAEKYDEARVFLIGHQAEGTPGKVLQDASGTHVEVSLPVTPFTDLDLEADDSGNTTVTIPTSWIQTISGFSGHCARQVLSEFAQDVDAKHVALVHGPSAAQKECRNYLDKRLNADVVSRAIMGTPIPVYGATSGELTNVDLSDGAATAATVRPQSEVDTDHVTDTLVDDDESSSEFEAENLETEKEVELSVGERIDALEEKIKQLEAELVAARHEGRWTEGELRRLIRSVLDSGSTIPGSVSGPQFKEHTLDSLLEIDGVGTNILENLNENGYQSIAGIKSASVSDLTNVDGIGKKIATRMLEQTHRES</sequence>
<gene>
    <name evidence="6" type="ORF">NGM29_20355</name>
</gene>
<dbReference type="Pfam" id="PF07521">
    <property type="entry name" value="RMMBL"/>
    <property type="match status" value="1"/>
</dbReference>
<dbReference type="KEGG" id="sawl:NGM29_20355"/>
<evidence type="ECO:0000259" key="5">
    <source>
        <dbReference type="SMART" id="SM01027"/>
    </source>
</evidence>
<dbReference type="EMBL" id="CP100357">
    <property type="protein sequence ID" value="UTF55837.1"/>
    <property type="molecule type" value="Genomic_DNA"/>
</dbReference>
<dbReference type="PANTHER" id="PTHR11203:SF37">
    <property type="entry name" value="INTEGRATOR COMPLEX SUBUNIT 11"/>
    <property type="match status" value="1"/>
</dbReference>
<evidence type="ECO:0000256" key="1">
    <source>
        <dbReference type="ARBA" id="ARBA00022801"/>
    </source>
</evidence>
<feature type="coiled-coil region" evidence="2">
    <location>
        <begin position="568"/>
        <end position="595"/>
    </location>
</feature>
<proteinExistence type="predicted"/>
<evidence type="ECO:0000256" key="2">
    <source>
        <dbReference type="SAM" id="Coils"/>
    </source>
</evidence>
<dbReference type="AlphaFoldDB" id="A0A9E7NFI8"/>
<dbReference type="Gene3D" id="3.60.15.10">
    <property type="entry name" value="Ribonuclease Z/Hydroxyacylglutathione hydrolase-like"/>
    <property type="match status" value="1"/>
</dbReference>
<dbReference type="SUPFAM" id="SSF47794">
    <property type="entry name" value="Rad51 N-terminal domain-like"/>
    <property type="match status" value="1"/>
</dbReference>
<dbReference type="InterPro" id="IPR011108">
    <property type="entry name" value="RMMBL"/>
</dbReference>
<dbReference type="SMART" id="SM01027">
    <property type="entry name" value="Beta-Casp"/>
    <property type="match status" value="1"/>
</dbReference>
<accession>A0A9E7NFI8</accession>
<dbReference type="InterPro" id="IPR022712">
    <property type="entry name" value="Beta_Casp"/>
</dbReference>
<dbReference type="RefSeq" id="WP_254161272.1">
    <property type="nucleotide sequence ID" value="NZ_CP100357.1"/>
</dbReference>
<dbReference type="Gene3D" id="3.40.50.10890">
    <property type="match status" value="1"/>
</dbReference>
<dbReference type="Pfam" id="PF14520">
    <property type="entry name" value="HHH_5"/>
    <property type="match status" value="1"/>
</dbReference>
<dbReference type="InterPro" id="IPR036866">
    <property type="entry name" value="RibonucZ/Hydroxyglut_hydro"/>
</dbReference>
<dbReference type="GO" id="GO:0004521">
    <property type="term" value="F:RNA endonuclease activity"/>
    <property type="evidence" value="ECO:0007669"/>
    <property type="project" value="TreeGrafter"/>
</dbReference>
<dbReference type="Pfam" id="PF00753">
    <property type="entry name" value="Lactamase_B"/>
    <property type="match status" value="1"/>
</dbReference>
<keyword evidence="2" id="KW-0175">Coiled coil</keyword>
<dbReference type="PANTHER" id="PTHR11203">
    <property type="entry name" value="CLEAVAGE AND POLYADENYLATION SPECIFICITY FACTOR FAMILY MEMBER"/>
    <property type="match status" value="1"/>
</dbReference>
<dbReference type="Proteomes" id="UP001056855">
    <property type="component" value="Plasmid unnamed2"/>
</dbReference>
<keyword evidence="7" id="KW-1185">Reference proteome</keyword>
<feature type="region of interest" description="Disordered" evidence="3">
    <location>
        <begin position="1"/>
        <end position="25"/>
    </location>
</feature>
<dbReference type="GO" id="GO:0000166">
    <property type="term" value="F:nucleotide binding"/>
    <property type="evidence" value="ECO:0007669"/>
    <property type="project" value="InterPro"/>
</dbReference>
<geneLocation type="plasmid" evidence="6 7">
    <name>unnamed2</name>
</geneLocation>
<dbReference type="InterPro" id="IPR050698">
    <property type="entry name" value="MBL"/>
</dbReference>
<reference evidence="6" key="1">
    <citation type="submission" date="2022-06" db="EMBL/GenBank/DDBJ databases">
        <title>Diverse halophilic archaea isolated from saline environments.</title>
        <authorList>
            <person name="Cui H.-L."/>
        </authorList>
    </citation>
    <scope>NUCLEOTIDE SEQUENCE</scope>
    <source>
        <strain evidence="6">WLHS1</strain>
        <plasmid evidence="6">unnamed2</plasmid>
    </source>
</reference>
<organism evidence="6 7">
    <name type="scientific">Natronosalvus rutilus</name>
    <dbReference type="NCBI Taxonomy" id="2953753"/>
    <lineage>
        <taxon>Archaea</taxon>
        <taxon>Methanobacteriati</taxon>
        <taxon>Methanobacteriota</taxon>
        <taxon>Stenosarchaea group</taxon>
        <taxon>Halobacteria</taxon>
        <taxon>Halobacteriales</taxon>
        <taxon>Natrialbaceae</taxon>
        <taxon>Natronosalvus</taxon>
    </lineage>
</organism>
<dbReference type="SMART" id="SM00849">
    <property type="entry name" value="Lactamase_B"/>
    <property type="match status" value="1"/>
</dbReference>
<evidence type="ECO:0000256" key="3">
    <source>
        <dbReference type="SAM" id="MobiDB-lite"/>
    </source>
</evidence>
<name>A0A9E7NFI8_9EURY</name>
<dbReference type="Pfam" id="PF10996">
    <property type="entry name" value="Beta-Casp"/>
    <property type="match status" value="1"/>
</dbReference>
<dbReference type="InterPro" id="IPR001279">
    <property type="entry name" value="Metallo-B-lactamas"/>
</dbReference>
<dbReference type="SUPFAM" id="SSF56281">
    <property type="entry name" value="Metallo-hydrolase/oxidoreductase"/>
    <property type="match status" value="1"/>
</dbReference>
<dbReference type="CDD" id="cd16295">
    <property type="entry name" value="TTHA0252-CPSF-like_MBL-fold"/>
    <property type="match status" value="1"/>
</dbReference>
<keyword evidence="1" id="KW-0378">Hydrolase</keyword>
<feature type="domain" description="Metallo-beta-lactamase" evidence="4">
    <location>
        <begin position="39"/>
        <end position="261"/>
    </location>
</feature>
<evidence type="ECO:0000313" key="7">
    <source>
        <dbReference type="Proteomes" id="UP001056855"/>
    </source>
</evidence>
<dbReference type="Gene3D" id="1.10.150.20">
    <property type="entry name" value="5' to 3' exonuclease, C-terminal subdomain"/>
    <property type="match status" value="1"/>
</dbReference>
<keyword evidence="6" id="KW-0614">Plasmid</keyword>